<accession>A0A517ZHJ8</accession>
<evidence type="ECO:0000259" key="1">
    <source>
        <dbReference type="Pfam" id="PF00534"/>
    </source>
</evidence>
<evidence type="ECO:0000259" key="2">
    <source>
        <dbReference type="Pfam" id="PF13439"/>
    </source>
</evidence>
<dbReference type="InterPro" id="IPR001296">
    <property type="entry name" value="Glyco_trans_1"/>
</dbReference>
<dbReference type="Pfam" id="PF13439">
    <property type="entry name" value="Glyco_transf_4"/>
    <property type="match status" value="1"/>
</dbReference>
<proteinExistence type="predicted"/>
<dbReference type="CDD" id="cd03801">
    <property type="entry name" value="GT4_PimA-like"/>
    <property type="match status" value="1"/>
</dbReference>
<protein>
    <submittedName>
        <fullName evidence="3">GDP-mannose-dependent alpha-(1-6)-phosphatidylinositol monomannoside mannosyltransferase</fullName>
    </submittedName>
</protein>
<name>A0A517ZHJ8_9PLAN</name>
<dbReference type="Pfam" id="PF00534">
    <property type="entry name" value="Glycos_transf_1"/>
    <property type="match status" value="1"/>
</dbReference>
<reference evidence="3 4" key="1">
    <citation type="submission" date="2019-02" db="EMBL/GenBank/DDBJ databases">
        <title>Deep-cultivation of Planctomycetes and their phenomic and genomic characterization uncovers novel biology.</title>
        <authorList>
            <person name="Wiegand S."/>
            <person name="Jogler M."/>
            <person name="Boedeker C."/>
            <person name="Pinto D."/>
            <person name="Vollmers J."/>
            <person name="Rivas-Marin E."/>
            <person name="Kohn T."/>
            <person name="Peeters S.H."/>
            <person name="Heuer A."/>
            <person name="Rast P."/>
            <person name="Oberbeckmann S."/>
            <person name="Bunk B."/>
            <person name="Jeske O."/>
            <person name="Meyerdierks A."/>
            <person name="Storesund J.E."/>
            <person name="Kallscheuer N."/>
            <person name="Luecker S."/>
            <person name="Lage O.M."/>
            <person name="Pohl T."/>
            <person name="Merkel B.J."/>
            <person name="Hornburger P."/>
            <person name="Mueller R.-W."/>
            <person name="Bruemmer F."/>
            <person name="Labrenz M."/>
            <person name="Spormann A.M."/>
            <person name="Op den Camp H."/>
            <person name="Overmann J."/>
            <person name="Amann R."/>
            <person name="Jetten M.S.M."/>
            <person name="Mascher T."/>
            <person name="Medema M.H."/>
            <person name="Devos D.P."/>
            <person name="Kaster A.-K."/>
            <person name="Ovreas L."/>
            <person name="Rohde M."/>
            <person name="Galperin M.Y."/>
            <person name="Jogler C."/>
        </authorList>
    </citation>
    <scope>NUCLEOTIDE SEQUENCE [LARGE SCALE GENOMIC DNA]</scope>
    <source>
        <strain evidence="3 4">Mal52</strain>
    </source>
</reference>
<dbReference type="Gene3D" id="3.40.50.2000">
    <property type="entry name" value="Glycogen Phosphorylase B"/>
    <property type="match status" value="2"/>
</dbReference>
<keyword evidence="4" id="KW-1185">Reference proteome</keyword>
<dbReference type="AlphaFoldDB" id="A0A517ZHJ8"/>
<dbReference type="PANTHER" id="PTHR45947">
    <property type="entry name" value="SULFOQUINOVOSYL TRANSFERASE SQD2"/>
    <property type="match status" value="1"/>
</dbReference>
<dbReference type="InterPro" id="IPR028098">
    <property type="entry name" value="Glyco_trans_4-like_N"/>
</dbReference>
<dbReference type="SUPFAM" id="SSF53756">
    <property type="entry name" value="UDP-Glycosyltransferase/glycogen phosphorylase"/>
    <property type="match status" value="1"/>
</dbReference>
<dbReference type="RefSeq" id="WP_145373927.1">
    <property type="nucleotide sequence ID" value="NZ_CP036270.1"/>
</dbReference>
<dbReference type="EMBL" id="CP036276">
    <property type="protein sequence ID" value="QDU41919.1"/>
    <property type="molecule type" value="Genomic_DNA"/>
</dbReference>
<dbReference type="GO" id="GO:0016757">
    <property type="term" value="F:glycosyltransferase activity"/>
    <property type="evidence" value="ECO:0007669"/>
    <property type="project" value="UniProtKB-KW"/>
</dbReference>
<dbReference type="InterPro" id="IPR050194">
    <property type="entry name" value="Glycosyltransferase_grp1"/>
</dbReference>
<dbReference type="OrthoDB" id="232381at2"/>
<evidence type="ECO:0000313" key="4">
    <source>
        <dbReference type="Proteomes" id="UP000319383"/>
    </source>
</evidence>
<keyword evidence="3" id="KW-0808">Transferase</keyword>
<evidence type="ECO:0000313" key="3">
    <source>
        <dbReference type="EMBL" id="QDU41919.1"/>
    </source>
</evidence>
<feature type="domain" description="Glycosyltransferase subfamily 4-like N-terminal" evidence="2">
    <location>
        <begin position="41"/>
        <end position="217"/>
    </location>
</feature>
<dbReference type="KEGG" id="sdyn:Mal52_03740"/>
<gene>
    <name evidence="3" type="primary">pimB_1</name>
    <name evidence="3" type="ORF">Mal52_03740</name>
</gene>
<dbReference type="PANTHER" id="PTHR45947:SF3">
    <property type="entry name" value="SULFOQUINOVOSYL TRANSFERASE SQD2"/>
    <property type="match status" value="1"/>
</dbReference>
<dbReference type="Proteomes" id="UP000319383">
    <property type="component" value="Chromosome"/>
</dbReference>
<feature type="domain" description="Glycosyl transferase family 1" evidence="1">
    <location>
        <begin position="224"/>
        <end position="392"/>
    </location>
</feature>
<sequence>MPMTLHTRQTCQDRKLRVLALVPPDKTGRTVSRFTFFREELDAFSAAGVEIHTISEHTDKRVRINDVTLHPIPRIRDLGHTLNSLTFFRRSLIPHKSLSDRLLSQLKIARYDCAIASVLREQDIDIVYSPFAWPQSTAGVNAAHHVGVPVVASLRGADGFSVPEINYGLLERRPQMAATLQQADHVIGVCRGLADSAISMGAPADRVSVVWQGVHLENFSPGNRADSRRKLNLNDRPTVLFVGNFVPVKGIATLLAAFDHLIADMPQVQLVMCGTGSELERIERFRNERPDVRRVILPGRVSRESIPDYFRAADVFVLPSLSEGGPNVLVEAAACGLPAVGSIAGGIPDYIDDNVTGLLFESQNAEQLAEKLKYMLQHPELAEQMGRAGRERAIEQFGYQQMINNLLNVFEETVTAFGADNRPQTQAVNSPAAVS</sequence>
<organism evidence="3 4">
    <name type="scientific">Symmachiella dynata</name>
    <dbReference type="NCBI Taxonomy" id="2527995"/>
    <lineage>
        <taxon>Bacteria</taxon>
        <taxon>Pseudomonadati</taxon>
        <taxon>Planctomycetota</taxon>
        <taxon>Planctomycetia</taxon>
        <taxon>Planctomycetales</taxon>
        <taxon>Planctomycetaceae</taxon>
        <taxon>Symmachiella</taxon>
    </lineage>
</organism>
<keyword evidence="3" id="KW-0328">Glycosyltransferase</keyword>